<evidence type="ECO:0000256" key="5">
    <source>
        <dbReference type="RuleBase" id="RU361157"/>
    </source>
</evidence>
<sequence>MSAATATTLDVAPIPRMLWAETRAKLLSRLRSPAFSVLSIVLPTMFFALFFAIFSNQKGVPASEIAKYFLASYATYGVANVMVFNFGIGIANERGQKQDVLQRAMPLPPTVATAAQVIFSLVFALIALVVLFAYAFIVGGVRLSPETWLGFTGKLLLGSFPMMGLGMAIGYSTSANAAPAVTNLIYLPMSFISGIFIPLNQLPSAIQSIGKLLPLYHYSQLPLSSVGQNTENLQTAILWLIGWTVVLFAIGLRFYRMDASKKFS</sequence>
<feature type="transmembrane region" description="Helical" evidence="5">
    <location>
        <begin position="33"/>
        <end position="53"/>
    </location>
</feature>
<dbReference type="AlphaFoldDB" id="A0A934K3K4"/>
<dbReference type="RefSeq" id="WP_338205024.1">
    <property type="nucleotide sequence ID" value="NZ_JAEKNR010000232.1"/>
</dbReference>
<keyword evidence="8" id="KW-1185">Reference proteome</keyword>
<dbReference type="PIRSF" id="PIRSF006648">
    <property type="entry name" value="DrrB"/>
    <property type="match status" value="1"/>
</dbReference>
<feature type="transmembrane region" description="Helical" evidence="5">
    <location>
        <begin position="236"/>
        <end position="255"/>
    </location>
</feature>
<evidence type="ECO:0000256" key="4">
    <source>
        <dbReference type="ARBA" id="ARBA00023136"/>
    </source>
</evidence>
<dbReference type="EMBL" id="JAEKNR010000232">
    <property type="protein sequence ID" value="MBJ7601001.1"/>
    <property type="molecule type" value="Genomic_DNA"/>
</dbReference>
<dbReference type="InterPro" id="IPR000412">
    <property type="entry name" value="ABC_2_transport"/>
</dbReference>
<dbReference type="InterPro" id="IPR013525">
    <property type="entry name" value="ABC2_TM"/>
</dbReference>
<name>A0A934K3K4_9BACT</name>
<feature type="transmembrane region" description="Helical" evidence="5">
    <location>
        <begin position="73"/>
        <end position="91"/>
    </location>
</feature>
<keyword evidence="3 5" id="KW-1133">Transmembrane helix</keyword>
<dbReference type="PROSITE" id="PS51012">
    <property type="entry name" value="ABC_TM2"/>
    <property type="match status" value="1"/>
</dbReference>
<evidence type="ECO:0000256" key="1">
    <source>
        <dbReference type="ARBA" id="ARBA00004141"/>
    </source>
</evidence>
<dbReference type="PANTHER" id="PTHR43229:SF2">
    <property type="entry name" value="NODULATION PROTEIN J"/>
    <property type="match status" value="1"/>
</dbReference>
<reference evidence="7" key="1">
    <citation type="submission" date="2020-10" db="EMBL/GenBank/DDBJ databases">
        <title>Ca. Dormibacterota MAGs.</title>
        <authorList>
            <person name="Montgomery K."/>
        </authorList>
    </citation>
    <scope>NUCLEOTIDE SEQUENCE [LARGE SCALE GENOMIC DNA]</scope>
    <source>
        <strain evidence="7">SC8812_S17_10</strain>
    </source>
</reference>
<dbReference type="InterPro" id="IPR051784">
    <property type="entry name" value="Nod_factor_ABC_transporter"/>
</dbReference>
<dbReference type="Proteomes" id="UP000612893">
    <property type="component" value="Unassembled WGS sequence"/>
</dbReference>
<dbReference type="PRINTS" id="PR00164">
    <property type="entry name" value="ABC2TRNSPORT"/>
</dbReference>
<protein>
    <recommendedName>
        <fullName evidence="5">Transport permease protein</fullName>
    </recommendedName>
</protein>
<evidence type="ECO:0000256" key="3">
    <source>
        <dbReference type="ARBA" id="ARBA00022989"/>
    </source>
</evidence>
<comment type="caution">
    <text evidence="7">The sequence shown here is derived from an EMBL/GenBank/DDBJ whole genome shotgun (WGS) entry which is preliminary data.</text>
</comment>
<dbReference type="PANTHER" id="PTHR43229">
    <property type="entry name" value="NODULATION PROTEIN J"/>
    <property type="match status" value="1"/>
</dbReference>
<dbReference type="GO" id="GO:0005886">
    <property type="term" value="C:plasma membrane"/>
    <property type="evidence" value="ECO:0007669"/>
    <property type="project" value="UniProtKB-SubCell"/>
</dbReference>
<evidence type="ECO:0000313" key="8">
    <source>
        <dbReference type="Proteomes" id="UP000612893"/>
    </source>
</evidence>
<gene>
    <name evidence="7" type="ORF">JF922_23390</name>
</gene>
<feature type="transmembrane region" description="Helical" evidence="5">
    <location>
        <begin position="148"/>
        <end position="169"/>
    </location>
</feature>
<keyword evidence="4 5" id="KW-0472">Membrane</keyword>
<evidence type="ECO:0000259" key="6">
    <source>
        <dbReference type="PROSITE" id="PS51012"/>
    </source>
</evidence>
<comment type="subcellular location">
    <subcellularLocation>
        <location evidence="5">Cell membrane</location>
        <topology evidence="5">Multi-pass membrane protein</topology>
    </subcellularLocation>
    <subcellularLocation>
        <location evidence="1">Membrane</location>
        <topology evidence="1">Multi-pass membrane protein</topology>
    </subcellularLocation>
</comment>
<proteinExistence type="inferred from homology"/>
<dbReference type="Pfam" id="PF01061">
    <property type="entry name" value="ABC2_membrane"/>
    <property type="match status" value="1"/>
</dbReference>
<keyword evidence="5" id="KW-1003">Cell membrane</keyword>
<dbReference type="InterPro" id="IPR047817">
    <property type="entry name" value="ABC2_TM_bact-type"/>
</dbReference>
<feature type="transmembrane region" description="Helical" evidence="5">
    <location>
        <begin position="111"/>
        <end position="136"/>
    </location>
</feature>
<organism evidence="7 8">
    <name type="scientific">Candidatus Nephthysia bennettiae</name>
    <dbReference type="NCBI Taxonomy" id="3127016"/>
    <lineage>
        <taxon>Bacteria</taxon>
        <taxon>Bacillati</taxon>
        <taxon>Candidatus Dormiibacterota</taxon>
        <taxon>Candidatus Dormibacteria</taxon>
        <taxon>Candidatus Dormibacterales</taxon>
        <taxon>Candidatus Dormibacteraceae</taxon>
        <taxon>Candidatus Nephthysia</taxon>
    </lineage>
</organism>
<evidence type="ECO:0000256" key="2">
    <source>
        <dbReference type="ARBA" id="ARBA00022692"/>
    </source>
</evidence>
<comment type="similarity">
    <text evidence="5">Belongs to the ABC-2 integral membrane protein family.</text>
</comment>
<accession>A0A934K3K4</accession>
<keyword evidence="5" id="KW-0813">Transport</keyword>
<feature type="transmembrane region" description="Helical" evidence="5">
    <location>
        <begin position="181"/>
        <end position="199"/>
    </location>
</feature>
<keyword evidence="2 5" id="KW-0812">Transmembrane</keyword>
<evidence type="ECO:0000313" key="7">
    <source>
        <dbReference type="EMBL" id="MBJ7601001.1"/>
    </source>
</evidence>
<feature type="domain" description="ABC transmembrane type-2" evidence="6">
    <location>
        <begin position="34"/>
        <end position="258"/>
    </location>
</feature>